<keyword evidence="1" id="KW-0560">Oxidoreductase</keyword>
<evidence type="ECO:0000259" key="3">
    <source>
        <dbReference type="Pfam" id="PF02668"/>
    </source>
</evidence>
<dbReference type="EMBL" id="QAPF01000352">
    <property type="protein sequence ID" value="TEA11300.1"/>
    <property type="molecule type" value="Genomic_DNA"/>
</dbReference>
<dbReference type="SUPFAM" id="SSF51197">
    <property type="entry name" value="Clavaminate synthase-like"/>
    <property type="match status" value="1"/>
</dbReference>
<dbReference type="Pfam" id="PF00378">
    <property type="entry name" value="ECH_1"/>
    <property type="match status" value="1"/>
</dbReference>
<dbReference type="PANTHER" id="PTHR11941">
    <property type="entry name" value="ENOYL-COA HYDRATASE-RELATED"/>
    <property type="match status" value="1"/>
</dbReference>
<organism evidence="4 5">
    <name type="scientific">Colletotrichum sidae</name>
    <dbReference type="NCBI Taxonomy" id="1347389"/>
    <lineage>
        <taxon>Eukaryota</taxon>
        <taxon>Fungi</taxon>
        <taxon>Dikarya</taxon>
        <taxon>Ascomycota</taxon>
        <taxon>Pezizomycotina</taxon>
        <taxon>Sordariomycetes</taxon>
        <taxon>Hypocreomycetidae</taxon>
        <taxon>Glomerellales</taxon>
        <taxon>Glomerellaceae</taxon>
        <taxon>Colletotrichum</taxon>
        <taxon>Colletotrichum orbiculare species complex</taxon>
    </lineage>
</organism>
<gene>
    <name evidence="4" type="primary">carB</name>
    <name evidence="4" type="ORF">C8034_v007819</name>
</gene>
<dbReference type="AlphaFoldDB" id="A0A4R8T372"/>
<name>A0A4R8T372_9PEZI</name>
<dbReference type="InterPro" id="IPR001962">
    <property type="entry name" value="Asn_synthase"/>
</dbReference>
<dbReference type="SUPFAM" id="SSF141571">
    <property type="entry name" value="Pentapeptide repeat-like"/>
    <property type="match status" value="1"/>
</dbReference>
<proteinExistence type="predicted"/>
<dbReference type="Gene3D" id="3.40.50.620">
    <property type="entry name" value="HUPs"/>
    <property type="match status" value="1"/>
</dbReference>
<feature type="domain" description="Asparagine synthetase" evidence="2">
    <location>
        <begin position="518"/>
        <end position="649"/>
    </location>
</feature>
<dbReference type="PANTHER" id="PTHR11941:SF54">
    <property type="entry name" value="ENOYL-COA HYDRATASE, MITOCHONDRIAL"/>
    <property type="match status" value="1"/>
</dbReference>
<dbReference type="GO" id="GO:0006529">
    <property type="term" value="P:asparagine biosynthetic process"/>
    <property type="evidence" value="ECO:0007669"/>
    <property type="project" value="InterPro"/>
</dbReference>
<dbReference type="Gene3D" id="3.90.226.10">
    <property type="entry name" value="2-enoyl-CoA Hydratase, Chain A, domain 1"/>
    <property type="match status" value="1"/>
</dbReference>
<dbReference type="Gene3D" id="2.160.20.80">
    <property type="entry name" value="E3 ubiquitin-protein ligase SopA"/>
    <property type="match status" value="1"/>
</dbReference>
<reference evidence="4 5" key="1">
    <citation type="submission" date="2018-11" db="EMBL/GenBank/DDBJ databases">
        <title>Genome sequence and assembly of Colletotrichum sidae.</title>
        <authorList>
            <person name="Gan P."/>
            <person name="Shirasu K."/>
        </authorList>
    </citation>
    <scope>NUCLEOTIDE SEQUENCE [LARGE SCALE GENOMIC DNA]</scope>
    <source>
        <strain evidence="4 5">CBS 518.97</strain>
    </source>
</reference>
<dbReference type="GO" id="GO:0016491">
    <property type="term" value="F:oxidoreductase activity"/>
    <property type="evidence" value="ECO:0007669"/>
    <property type="project" value="UniProtKB-KW"/>
</dbReference>
<comment type="caution">
    <text evidence="4">The sequence shown here is derived from an EMBL/GenBank/DDBJ whole genome shotgun (WGS) entry which is preliminary data.</text>
</comment>
<evidence type="ECO:0000313" key="4">
    <source>
        <dbReference type="EMBL" id="TEA11300.1"/>
    </source>
</evidence>
<dbReference type="GO" id="GO:0006635">
    <property type="term" value="P:fatty acid beta-oxidation"/>
    <property type="evidence" value="ECO:0007669"/>
    <property type="project" value="TreeGrafter"/>
</dbReference>
<evidence type="ECO:0000256" key="1">
    <source>
        <dbReference type="ARBA" id="ARBA00023002"/>
    </source>
</evidence>
<dbReference type="Pfam" id="PF00733">
    <property type="entry name" value="Asn_synthase"/>
    <property type="match status" value="2"/>
</dbReference>
<evidence type="ECO:0000313" key="5">
    <source>
        <dbReference type="Proteomes" id="UP000295604"/>
    </source>
</evidence>
<dbReference type="InterPro" id="IPR029045">
    <property type="entry name" value="ClpP/crotonase-like_dom_sf"/>
</dbReference>
<dbReference type="InterPro" id="IPR042098">
    <property type="entry name" value="TauD-like_sf"/>
</dbReference>
<dbReference type="Gene3D" id="3.60.130.10">
    <property type="entry name" value="Clavaminate synthase-like"/>
    <property type="match status" value="1"/>
</dbReference>
<dbReference type="Proteomes" id="UP000295604">
    <property type="component" value="Unassembled WGS sequence"/>
</dbReference>
<dbReference type="CDD" id="cd01991">
    <property type="entry name" value="Asn_synthase_B_C"/>
    <property type="match status" value="1"/>
</dbReference>
<dbReference type="SUPFAM" id="SSF52402">
    <property type="entry name" value="Adenine nucleotide alpha hydrolases-like"/>
    <property type="match status" value="1"/>
</dbReference>
<dbReference type="InterPro" id="IPR014729">
    <property type="entry name" value="Rossmann-like_a/b/a_fold"/>
</dbReference>
<accession>A0A4R8T372</accession>
<dbReference type="InterPro" id="IPR003819">
    <property type="entry name" value="TauD/TfdA-like"/>
</dbReference>
<feature type="domain" description="Asparagine synthetase" evidence="2">
    <location>
        <begin position="691"/>
        <end position="742"/>
    </location>
</feature>
<dbReference type="Pfam" id="PF02668">
    <property type="entry name" value="TauD"/>
    <property type="match status" value="1"/>
</dbReference>
<dbReference type="InterPro" id="IPR001753">
    <property type="entry name" value="Enoyl-CoA_hydra/iso"/>
</dbReference>
<dbReference type="SUPFAM" id="SSF52096">
    <property type="entry name" value="ClpP/crotonase"/>
    <property type="match status" value="1"/>
</dbReference>
<keyword evidence="5" id="KW-1185">Reference proteome</keyword>
<sequence length="1071" mass="115343">MPGSLTNGSLKNGSLKNGSLTNGSLANASLANASLKNGSLTNASLKNGSLENASLENGSVTNASLTNGSSEHFVIHISSGTALVEFSKGNRQNPFSRPKMRELTALTKKLADDDQVGCIVLTGGEGRSFSAGGDFHETSHFTGGDEVDAWIDDFTHLYTTIAGISKPVVAAMDGYAIGLGLQIALCCDYRIGADTCQLVMPEFRMGIACNFGGLMLEATVGRSVMQKMLFTSERWDAPTALRDGLLHEVVPARQLVARALERARTISSWAPSAVRGTRPYINARFCEDLVRLGESAKRTHRSAFAAGDAQKNMKTIIEKSQNHVQVRTEEASPSWVLFASTTISSLEKHLQTVTASGIHVYGQGRALSSGSYTWLDGDGAASPSATHDEWDTFVESRGDILRARAGAMSDRPLYVTRNTTTGAWAIGTDAFTLHLARSRWGMHAGLTNSSVIYRDETTAFIGVSKVPSHSGIELRKTGSGDAQGGRWKLSTEQFRDPILAALSPQIRDFALAGSSFVSALQGAVSQMTRNGDGSVATLLSGGIDSGAVTAFAVLSGLEVTAYSAGTPWGNEHGEARELCDFLGIPHVCVDFSAEELLAAVPESIRAMGHSENERVDITITITAMLRSGVIKEKHILTGYGSDLVNLGLPPSSGADDVDALIADIIDGVDCSRNSNEFTDFVANTYGKRLSHPYWHKDVVLSALDIHPACKIRDGREKAFFRAAMEPYVPMTTAWRKKIGIHLGGGLQGGLDAAFGSRELKTQAYDECFRAIASRVLQEGPLAGVADLSPRVDHHLGRYTPMTPSGAGRLLHWDGTASEEALGKLSETLLGSLEGAGFVLVKNLPLAEEQFKSLVHRLGDPVRHKWKTGSSDLMKLNATHDKGNVVLGRGPLPLHTDGILIGQHPDLIMLYAADFSDEPGSGETFIVDQVRAGKEMPSDLRERLSGVTFEYHIQEQGHYPTTASSEQGIRVPPLQVGDDGEPSLRLCLPFPPGIERSWDMKAVSTVPGVDVDSAALLADLERHLLQPRYMYQHRWGVNDFLVFENKTTLHGRTAISEGGVRSLYRAQVHRRA</sequence>
<evidence type="ECO:0000259" key="2">
    <source>
        <dbReference type="Pfam" id="PF00733"/>
    </source>
</evidence>
<protein>
    <submittedName>
        <fullName evidence="4">Carboxymethylproline synthase</fullName>
    </submittedName>
</protein>
<feature type="domain" description="TauD/TfdA-like" evidence="3">
    <location>
        <begin position="799"/>
        <end position="1065"/>
    </location>
</feature>
<dbReference type="GO" id="GO:0004066">
    <property type="term" value="F:asparagine synthase (glutamine-hydrolyzing) activity"/>
    <property type="evidence" value="ECO:0007669"/>
    <property type="project" value="InterPro"/>
</dbReference>
<dbReference type="CDD" id="cd06558">
    <property type="entry name" value="crotonase-like"/>
    <property type="match status" value="1"/>
</dbReference>
<dbReference type="Gene3D" id="1.20.5.1610">
    <property type="match status" value="1"/>
</dbReference>